<feature type="binding site" evidence="2">
    <location>
        <position position="21"/>
    </location>
    <ligand>
        <name>substrate</name>
    </ligand>
</feature>
<keyword evidence="1 2" id="KW-0808">Transferase</keyword>
<dbReference type="PANTHER" id="PTHR10291:SF0">
    <property type="entry name" value="DEHYDRODOLICHYL DIPHOSPHATE SYNTHASE 2"/>
    <property type="match status" value="1"/>
</dbReference>
<dbReference type="GO" id="GO:0000287">
    <property type="term" value="F:magnesium ion binding"/>
    <property type="evidence" value="ECO:0007669"/>
    <property type="project" value="UniProtKB-UniRule"/>
</dbReference>
<evidence type="ECO:0000256" key="2">
    <source>
        <dbReference type="HAMAP-Rule" id="MF_01139"/>
    </source>
</evidence>
<dbReference type="GO" id="GO:0045547">
    <property type="term" value="F:ditrans,polycis-polyprenyl diphosphate synthase [(2E,6E)-farnesyl diphosphate specific] activity"/>
    <property type="evidence" value="ECO:0007669"/>
    <property type="project" value="TreeGrafter"/>
</dbReference>
<dbReference type="NCBIfam" id="NF011405">
    <property type="entry name" value="PRK14830.1"/>
    <property type="match status" value="1"/>
</dbReference>
<protein>
    <recommendedName>
        <fullName evidence="2">Isoprenyl transferase</fullName>
        <ecNumber evidence="2">2.5.1.-</ecNumber>
    </recommendedName>
</protein>
<dbReference type="InterPro" id="IPR036424">
    <property type="entry name" value="UPP_synth-like_sf"/>
</dbReference>
<feature type="binding site" evidence="2">
    <location>
        <position position="65"/>
    </location>
    <ligand>
        <name>substrate</name>
    </ligand>
</feature>
<feature type="active site" description="Proton acceptor" evidence="2">
    <location>
        <position position="64"/>
    </location>
</feature>
<name>A0A6P1MG06_9BACT</name>
<feature type="binding site" evidence="2">
    <location>
        <begin position="190"/>
        <end position="192"/>
    </location>
    <ligand>
        <name>substrate</name>
    </ligand>
</feature>
<sequence>MPELETVPTHVAIIMDGNGRWANERGLPRLKGHEEGAQSVLAVLRAAKAVGVKYLTLYAFSTENWKRPKDEVDGLMTLLGSFMQKHSREFLKNKIRLRVMGELDRLPRAVRGGLSKLMKESAKDYEHTLIVALSYGSRKEIADAAKAIARKTAEGELDPDAITEETFSQYLYLPDVPDPELMIRTSGELRLSNFLLWQLSYAEFYVTDTYWPDFREKEFFQALESFGKRGRRFGGIVTQ</sequence>
<dbReference type="KEGG" id="taer:GT409_12460"/>
<dbReference type="InterPro" id="IPR018520">
    <property type="entry name" value="UPP_synth-like_CS"/>
</dbReference>
<dbReference type="Proteomes" id="UP000464954">
    <property type="component" value="Chromosome"/>
</dbReference>
<gene>
    <name evidence="3" type="ORF">GT409_12460</name>
</gene>
<accession>A0A6P1MG06</accession>
<dbReference type="AlphaFoldDB" id="A0A6P1MG06"/>
<organism evidence="3 4">
    <name type="scientific">Tichowtungia aerotolerans</name>
    <dbReference type="NCBI Taxonomy" id="2697043"/>
    <lineage>
        <taxon>Bacteria</taxon>
        <taxon>Pseudomonadati</taxon>
        <taxon>Kiritimatiellota</taxon>
        <taxon>Tichowtungiia</taxon>
        <taxon>Tichowtungiales</taxon>
        <taxon>Tichowtungiaceae</taxon>
        <taxon>Tichowtungia</taxon>
    </lineage>
</organism>
<feature type="binding site" evidence="2">
    <location>
        <position position="33"/>
    </location>
    <ligand>
        <name>substrate</name>
    </ligand>
</feature>
<proteinExistence type="inferred from homology"/>
<keyword evidence="2" id="KW-0460">Magnesium</keyword>
<feature type="binding site" evidence="2">
    <location>
        <position position="67"/>
    </location>
    <ligand>
        <name>substrate</name>
    </ligand>
</feature>
<evidence type="ECO:0000313" key="4">
    <source>
        <dbReference type="Proteomes" id="UP000464954"/>
    </source>
</evidence>
<dbReference type="EMBL" id="CP047593">
    <property type="protein sequence ID" value="QHI70948.1"/>
    <property type="molecule type" value="Genomic_DNA"/>
</dbReference>
<dbReference type="EC" id="2.5.1.-" evidence="2"/>
<dbReference type="GO" id="GO:0016094">
    <property type="term" value="P:polyprenol biosynthetic process"/>
    <property type="evidence" value="ECO:0007669"/>
    <property type="project" value="TreeGrafter"/>
</dbReference>
<dbReference type="CDD" id="cd00475">
    <property type="entry name" value="Cis_IPPS"/>
    <property type="match status" value="1"/>
</dbReference>
<comment type="similarity">
    <text evidence="2">Belongs to the UPP synthase family.</text>
</comment>
<keyword evidence="4" id="KW-1185">Reference proteome</keyword>
<feature type="binding site" evidence="2">
    <location>
        <position position="203"/>
    </location>
    <ligand>
        <name>Mg(2+)</name>
        <dbReference type="ChEBI" id="CHEBI:18420"/>
    </ligand>
</feature>
<dbReference type="InterPro" id="IPR001441">
    <property type="entry name" value="UPP_synth-like"/>
</dbReference>
<comment type="cofactor">
    <cofactor evidence="2">
        <name>Mg(2+)</name>
        <dbReference type="ChEBI" id="CHEBI:18420"/>
    </cofactor>
    <text evidence="2">Binds 2 magnesium ions per subunit.</text>
</comment>
<feature type="binding site" evidence="2">
    <location>
        <begin position="61"/>
        <end position="63"/>
    </location>
    <ligand>
        <name>substrate</name>
    </ligand>
</feature>
<feature type="binding site" evidence="2">
    <location>
        <position position="29"/>
    </location>
    <ligand>
        <name>substrate</name>
    </ligand>
</feature>
<dbReference type="FunFam" id="3.40.1180.10:FF:000001">
    <property type="entry name" value="(2E,6E)-farnesyl-diphosphate-specific ditrans,polycis-undecaprenyl-diphosphate synthase"/>
    <property type="match status" value="1"/>
</dbReference>
<dbReference type="Pfam" id="PF01255">
    <property type="entry name" value="Prenyltransf"/>
    <property type="match status" value="1"/>
</dbReference>
<dbReference type="HAMAP" id="MF_01139">
    <property type="entry name" value="ISPT"/>
    <property type="match status" value="1"/>
</dbReference>
<feature type="binding site" evidence="2">
    <location>
        <begin position="17"/>
        <end position="20"/>
    </location>
    <ligand>
        <name>substrate</name>
    </ligand>
</feature>
<dbReference type="PROSITE" id="PS01066">
    <property type="entry name" value="UPP_SYNTHASE"/>
    <property type="match status" value="1"/>
</dbReference>
<reference evidence="3 4" key="1">
    <citation type="submission" date="2020-01" db="EMBL/GenBank/DDBJ databases">
        <title>Ponticoccus aerotolerans gen. nov., sp. nov., an anaerobic bacterium and proposal of Ponticoccusceae fam. nov., Ponticoccusles ord. nov. and Ponticoccuse classis nov. in the phylum Kiritimatiellaeota.</title>
        <authorList>
            <person name="Zhou L.Y."/>
            <person name="Du Z.J."/>
        </authorList>
    </citation>
    <scope>NUCLEOTIDE SEQUENCE [LARGE SCALE GENOMIC DNA]</scope>
    <source>
        <strain evidence="3 4">S-5007</strain>
    </source>
</reference>
<comment type="function">
    <text evidence="2">Catalyzes the condensation of isopentenyl diphosphate (IPP) with allylic pyrophosphates generating different type of terpenoids.</text>
</comment>
<keyword evidence="2" id="KW-0479">Metal-binding</keyword>
<dbReference type="Gene3D" id="3.40.1180.10">
    <property type="entry name" value="Decaprenyl diphosphate synthase-like"/>
    <property type="match status" value="1"/>
</dbReference>
<feature type="binding site" evidence="2">
    <location>
        <position position="16"/>
    </location>
    <ligand>
        <name>Mg(2+)</name>
        <dbReference type="ChEBI" id="CHEBI:18420"/>
    </ligand>
</feature>
<comment type="subunit">
    <text evidence="2">Homodimer.</text>
</comment>
<dbReference type="PANTHER" id="PTHR10291">
    <property type="entry name" value="DEHYDRODOLICHYL DIPHOSPHATE SYNTHASE FAMILY MEMBER"/>
    <property type="match status" value="1"/>
</dbReference>
<evidence type="ECO:0000256" key="1">
    <source>
        <dbReference type="ARBA" id="ARBA00022679"/>
    </source>
</evidence>
<evidence type="ECO:0000313" key="3">
    <source>
        <dbReference type="EMBL" id="QHI70948.1"/>
    </source>
</evidence>
<feature type="binding site" evidence="2">
    <location>
        <position position="184"/>
    </location>
    <ligand>
        <name>substrate</name>
    </ligand>
</feature>
<dbReference type="NCBIfam" id="TIGR00055">
    <property type="entry name" value="uppS"/>
    <property type="match status" value="1"/>
</dbReference>
<dbReference type="SUPFAM" id="SSF64005">
    <property type="entry name" value="Undecaprenyl diphosphate synthase"/>
    <property type="match status" value="1"/>
</dbReference>
<feature type="active site" evidence="2">
    <location>
        <position position="16"/>
    </location>
</feature>